<dbReference type="EMBL" id="CP011112">
    <property type="protein sequence ID" value="AKU18538.1"/>
    <property type="molecule type" value="Genomic_DNA"/>
</dbReference>
<evidence type="ECO:0000259" key="3">
    <source>
        <dbReference type="PROSITE" id="PS51186"/>
    </source>
</evidence>
<protein>
    <recommendedName>
        <fullName evidence="3">N-acetyltransferase domain-containing protein</fullName>
    </recommendedName>
</protein>
<reference evidence="4 5" key="1">
    <citation type="submission" date="2015-03" db="EMBL/GenBank/DDBJ databases">
        <title>Luteipulveratus halotolerans sp. nov., a novel actinobacterium (Dermacoccaceae) from Sarawak, Malaysia.</title>
        <authorList>
            <person name="Juboi H."/>
            <person name="Basik A."/>
            <person name="Shamsul S.S."/>
            <person name="Arnold P."/>
            <person name="Schmitt E.K."/>
            <person name="Sanglier J.-J."/>
            <person name="Yeo T."/>
        </authorList>
    </citation>
    <scope>NUCLEOTIDE SEQUENCE [LARGE SCALE GENOMIC DNA]</scope>
    <source>
        <strain evidence="4 5">MN07-A0370</strain>
    </source>
</reference>
<evidence type="ECO:0000256" key="2">
    <source>
        <dbReference type="ARBA" id="ARBA00023315"/>
    </source>
</evidence>
<dbReference type="PROSITE" id="PS51186">
    <property type="entry name" value="GNAT"/>
    <property type="match status" value="1"/>
</dbReference>
<evidence type="ECO:0000313" key="5">
    <source>
        <dbReference type="Proteomes" id="UP000066480"/>
    </source>
</evidence>
<evidence type="ECO:0000256" key="1">
    <source>
        <dbReference type="ARBA" id="ARBA00022679"/>
    </source>
</evidence>
<dbReference type="InterPro" id="IPR016181">
    <property type="entry name" value="Acyl_CoA_acyltransferase"/>
</dbReference>
<dbReference type="AlphaFoldDB" id="A0A0K1JPL9"/>
<gene>
    <name evidence="4" type="ORF">VV02_01410</name>
</gene>
<dbReference type="PANTHER" id="PTHR43877">
    <property type="entry name" value="AMINOALKYLPHOSPHONATE N-ACETYLTRANSFERASE-RELATED-RELATED"/>
    <property type="match status" value="1"/>
</dbReference>
<feature type="domain" description="N-acetyltransferase" evidence="3">
    <location>
        <begin position="1"/>
        <end position="167"/>
    </location>
</feature>
<dbReference type="KEGG" id="lmoi:VV02_01410"/>
<keyword evidence="1" id="KW-0808">Transferase</keyword>
<keyword evidence="5" id="KW-1185">Reference proteome</keyword>
<dbReference type="InterPro" id="IPR050832">
    <property type="entry name" value="Bact_Acetyltransf"/>
</dbReference>
<accession>A0A0K1JPL9</accession>
<evidence type="ECO:0000313" key="4">
    <source>
        <dbReference type="EMBL" id="AKU18538.1"/>
    </source>
</evidence>
<name>A0A0K1JPL9_9MICO</name>
<organism evidence="4 5">
    <name type="scientific">Luteipulveratus mongoliensis</name>
    <dbReference type="NCBI Taxonomy" id="571913"/>
    <lineage>
        <taxon>Bacteria</taxon>
        <taxon>Bacillati</taxon>
        <taxon>Actinomycetota</taxon>
        <taxon>Actinomycetes</taxon>
        <taxon>Micrococcales</taxon>
        <taxon>Dermacoccaceae</taxon>
        <taxon>Luteipulveratus</taxon>
    </lineage>
</organism>
<dbReference type="PANTHER" id="PTHR43877:SF2">
    <property type="entry name" value="AMINOALKYLPHOSPHONATE N-ACETYLTRANSFERASE-RELATED"/>
    <property type="match status" value="1"/>
</dbReference>
<dbReference type="CDD" id="cd04301">
    <property type="entry name" value="NAT_SF"/>
    <property type="match status" value="1"/>
</dbReference>
<dbReference type="Gene3D" id="3.40.630.30">
    <property type="match status" value="1"/>
</dbReference>
<dbReference type="Proteomes" id="UP000066480">
    <property type="component" value="Chromosome"/>
</dbReference>
<proteinExistence type="predicted"/>
<dbReference type="Pfam" id="PF00583">
    <property type="entry name" value="Acetyltransf_1"/>
    <property type="match status" value="1"/>
</dbReference>
<dbReference type="InterPro" id="IPR000182">
    <property type="entry name" value="GNAT_dom"/>
</dbReference>
<keyword evidence="2" id="KW-0012">Acyltransferase</keyword>
<dbReference type="GO" id="GO:0016747">
    <property type="term" value="F:acyltransferase activity, transferring groups other than amino-acyl groups"/>
    <property type="evidence" value="ECO:0007669"/>
    <property type="project" value="InterPro"/>
</dbReference>
<sequence length="176" mass="19771">MAIRCHTVENHHLTTDFTDQAAILLQTLVADGAALGWTSPPSRAEVADLLWEVVDDGPKDARLVIASVDDRLAGMGFWRRYLRPTYRPHADLEKVAVSLDFRRRGVARSLVEELVLTATDAGVEMLTLDFRGDNLGAEQLYLSCGFREYGRLPHFVAPDDVHRLDRVLHVRDLRPA</sequence>
<dbReference type="SUPFAM" id="SSF55729">
    <property type="entry name" value="Acyl-CoA N-acyltransferases (Nat)"/>
    <property type="match status" value="1"/>
</dbReference>